<gene>
    <name evidence="6" type="ORF">GCM10007108_03080</name>
</gene>
<dbReference type="PANTHER" id="PTHR42957">
    <property type="entry name" value="HELICASE MJ1565-RELATED"/>
    <property type="match status" value="1"/>
</dbReference>
<dbReference type="GO" id="GO:0043139">
    <property type="term" value="F:5'-3' DNA helicase activity"/>
    <property type="evidence" value="ECO:0007669"/>
    <property type="project" value="UniProtKB-EC"/>
</dbReference>
<dbReference type="SUPFAM" id="SSF52540">
    <property type="entry name" value="P-loop containing nucleoside triphosphate hydrolases"/>
    <property type="match status" value="1"/>
</dbReference>
<feature type="domain" description="Helicase HerA central" evidence="5">
    <location>
        <begin position="134"/>
        <end position="357"/>
    </location>
</feature>
<dbReference type="InterPro" id="IPR008571">
    <property type="entry name" value="HerA-like"/>
</dbReference>
<comment type="catalytic activity">
    <reaction evidence="4">
        <text>ATP + H2O = ADP + phosphate + H(+)</text>
        <dbReference type="Rhea" id="RHEA:13065"/>
        <dbReference type="ChEBI" id="CHEBI:15377"/>
        <dbReference type="ChEBI" id="CHEBI:15378"/>
        <dbReference type="ChEBI" id="CHEBI:30616"/>
        <dbReference type="ChEBI" id="CHEBI:43474"/>
        <dbReference type="ChEBI" id="CHEBI:456216"/>
        <dbReference type="EC" id="5.6.2.4"/>
    </reaction>
</comment>
<keyword evidence="7" id="KW-1185">Reference proteome</keyword>
<comment type="catalytic activity">
    <reaction evidence="2">
        <text>Couples ATP hydrolysis with the unwinding of duplex DNA by translocating in the 3'-5' direction.</text>
        <dbReference type="EC" id="5.6.2.4"/>
    </reaction>
</comment>
<name>A0AA37BQW0_9ARCH</name>
<dbReference type="InterPro" id="IPR027417">
    <property type="entry name" value="P-loop_NTPase"/>
</dbReference>
<reference evidence="6" key="2">
    <citation type="submission" date="2022-09" db="EMBL/GenBank/DDBJ databases">
        <authorList>
            <person name="Sun Q."/>
            <person name="Ohkuma M."/>
        </authorList>
    </citation>
    <scope>NUCLEOTIDE SEQUENCE</scope>
    <source>
        <strain evidence="6">JCM 13583</strain>
    </source>
</reference>
<evidence type="ECO:0000256" key="2">
    <source>
        <dbReference type="ARBA" id="ARBA00034617"/>
    </source>
</evidence>
<dbReference type="EMBL" id="BMNY01000001">
    <property type="protein sequence ID" value="GGM68360.1"/>
    <property type="molecule type" value="Genomic_DNA"/>
</dbReference>
<evidence type="ECO:0000256" key="3">
    <source>
        <dbReference type="ARBA" id="ARBA00048954"/>
    </source>
</evidence>
<comment type="catalytic activity">
    <reaction evidence="3">
        <text>ATP + H2O = ADP + phosphate + H(+)</text>
        <dbReference type="Rhea" id="RHEA:13065"/>
        <dbReference type="ChEBI" id="CHEBI:15377"/>
        <dbReference type="ChEBI" id="CHEBI:15378"/>
        <dbReference type="ChEBI" id="CHEBI:30616"/>
        <dbReference type="ChEBI" id="CHEBI:43474"/>
        <dbReference type="ChEBI" id="CHEBI:456216"/>
        <dbReference type="EC" id="5.6.2.3"/>
    </reaction>
</comment>
<reference evidence="6" key="1">
    <citation type="journal article" date="2014" name="Int. J. Syst. Evol. Microbiol.">
        <title>Complete genome sequence of Corynebacterium casei LMG S-19264T (=DSM 44701T), isolated from a smear-ripened cheese.</title>
        <authorList>
            <consortium name="US DOE Joint Genome Institute (JGI-PGF)"/>
            <person name="Walter F."/>
            <person name="Albersmeier A."/>
            <person name="Kalinowski J."/>
            <person name="Ruckert C."/>
        </authorList>
    </citation>
    <scope>NUCLEOTIDE SEQUENCE</scope>
    <source>
        <strain evidence="6">JCM 13583</strain>
    </source>
</reference>
<dbReference type="AlphaFoldDB" id="A0AA37BQW0"/>
<dbReference type="RefSeq" id="WP_229657424.1">
    <property type="nucleotide sequence ID" value="NZ_BMNY01000001.1"/>
</dbReference>
<dbReference type="Gene3D" id="3.40.50.300">
    <property type="entry name" value="P-loop containing nucleotide triphosphate hydrolases"/>
    <property type="match status" value="2"/>
</dbReference>
<dbReference type="PANTHER" id="PTHR42957:SF1">
    <property type="entry name" value="HELICASE MJ1565-RELATED"/>
    <property type="match status" value="1"/>
</dbReference>
<proteinExistence type="inferred from homology"/>
<evidence type="ECO:0000256" key="4">
    <source>
        <dbReference type="ARBA" id="ARBA00048988"/>
    </source>
</evidence>
<dbReference type="GO" id="GO:0043138">
    <property type="term" value="F:3'-5' DNA helicase activity"/>
    <property type="evidence" value="ECO:0007669"/>
    <property type="project" value="UniProtKB-EC"/>
</dbReference>
<dbReference type="Proteomes" id="UP000632195">
    <property type="component" value="Unassembled WGS sequence"/>
</dbReference>
<accession>A0AA37BQW0</accession>
<dbReference type="InterPro" id="IPR002789">
    <property type="entry name" value="HerA_central"/>
</dbReference>
<evidence type="ECO:0000313" key="7">
    <source>
        <dbReference type="Proteomes" id="UP000632195"/>
    </source>
</evidence>
<dbReference type="Pfam" id="PF01935">
    <property type="entry name" value="DUF87"/>
    <property type="match status" value="1"/>
</dbReference>
<comment type="caution">
    <text evidence="6">The sequence shown here is derived from an EMBL/GenBank/DDBJ whole genome shotgun (WGS) entry which is preliminary data.</text>
</comment>
<sequence>MASEVAGQIIGGTMGEVLIREKSDSNIELGDLLVTGTKESFTILQVFDIRYGSQIPELTRELAAGLILEGRGERVNFLDEALRNYRVVMARPIANVTGNTVRTPKRLPPFFSTVRHVTNEDLRFLETDPRGKVFIGNVRSGSKVLDIKVHIPGEEMFTHHVLVAATTGRGKSNLVKVMLWSIIGTGKFGVLVLDPHDEYYGRSGPGLKDHPEAKRFVRYYSPKPPPGQNSLVINISSIEPEHLEGIIDLTDPQREAIAIYRRKLGNHWVENIIKGVVEEKVPERSISVLQRKFRVALGVYYEDNQFKTNNDTFSVSSGASTLDQIVSDLVSGKVVIVDTSRLTDEGELLVGSMIANKVFSRYRDAKGSDDFRHLPPVSIVIEEAPRVLAEDKIVEGDNIYSTIAREGRKFKVGLLAITQLTSVIPRTVLTNMNTKIILGNEMALERSAIIQSAAQDLSTEERNIASLDKGEAIVSSIFTRFAVPVYTPEFEKFISSARNVKKDAELVVE</sequence>
<comment type="similarity">
    <text evidence="1">Belongs to the HerA family.</text>
</comment>
<protein>
    <recommendedName>
        <fullName evidence="5">Helicase HerA central domain-containing protein</fullName>
    </recommendedName>
</protein>
<organism evidence="6 7">
    <name type="scientific">Thermogymnomonas acidicola</name>
    <dbReference type="NCBI Taxonomy" id="399579"/>
    <lineage>
        <taxon>Archaea</taxon>
        <taxon>Methanobacteriati</taxon>
        <taxon>Thermoplasmatota</taxon>
        <taxon>Thermoplasmata</taxon>
        <taxon>Thermoplasmatales</taxon>
        <taxon>Thermogymnomonas</taxon>
    </lineage>
</organism>
<evidence type="ECO:0000256" key="1">
    <source>
        <dbReference type="ARBA" id="ARBA00007816"/>
    </source>
</evidence>
<evidence type="ECO:0000259" key="5">
    <source>
        <dbReference type="Pfam" id="PF01935"/>
    </source>
</evidence>
<evidence type="ECO:0000313" key="6">
    <source>
        <dbReference type="EMBL" id="GGM68360.1"/>
    </source>
</evidence>